<dbReference type="Proteomes" id="UP000823775">
    <property type="component" value="Unassembled WGS sequence"/>
</dbReference>
<gene>
    <name evidence="2" type="ORF">HAX54_043945</name>
</gene>
<feature type="region of interest" description="Disordered" evidence="1">
    <location>
        <begin position="20"/>
        <end position="66"/>
    </location>
</feature>
<sequence length="82" mass="8806">MSPKGKTVVSQRAGANVSIAIERESIELPRTQGMHTRSQGHSAGHPTRPSSPSLMVDPMGDPEDERQEIQVTGLTCSATYES</sequence>
<evidence type="ECO:0000313" key="3">
    <source>
        <dbReference type="Proteomes" id="UP000823775"/>
    </source>
</evidence>
<reference evidence="2 3" key="1">
    <citation type="journal article" date="2021" name="BMC Genomics">
        <title>Datura genome reveals duplications of psychoactive alkaloid biosynthetic genes and high mutation rate following tissue culture.</title>
        <authorList>
            <person name="Rajewski A."/>
            <person name="Carter-House D."/>
            <person name="Stajich J."/>
            <person name="Litt A."/>
        </authorList>
    </citation>
    <scope>NUCLEOTIDE SEQUENCE [LARGE SCALE GENOMIC DNA]</scope>
    <source>
        <strain evidence="2">AR-01</strain>
    </source>
</reference>
<comment type="caution">
    <text evidence="2">The sequence shown here is derived from an EMBL/GenBank/DDBJ whole genome shotgun (WGS) entry which is preliminary data.</text>
</comment>
<organism evidence="2 3">
    <name type="scientific">Datura stramonium</name>
    <name type="common">Jimsonweed</name>
    <name type="synonym">Common thornapple</name>
    <dbReference type="NCBI Taxonomy" id="4076"/>
    <lineage>
        <taxon>Eukaryota</taxon>
        <taxon>Viridiplantae</taxon>
        <taxon>Streptophyta</taxon>
        <taxon>Embryophyta</taxon>
        <taxon>Tracheophyta</taxon>
        <taxon>Spermatophyta</taxon>
        <taxon>Magnoliopsida</taxon>
        <taxon>eudicotyledons</taxon>
        <taxon>Gunneridae</taxon>
        <taxon>Pentapetalae</taxon>
        <taxon>asterids</taxon>
        <taxon>lamiids</taxon>
        <taxon>Solanales</taxon>
        <taxon>Solanaceae</taxon>
        <taxon>Solanoideae</taxon>
        <taxon>Datureae</taxon>
        <taxon>Datura</taxon>
    </lineage>
</organism>
<evidence type="ECO:0000256" key="1">
    <source>
        <dbReference type="SAM" id="MobiDB-lite"/>
    </source>
</evidence>
<accession>A0ABS8W5Z5</accession>
<dbReference type="EMBL" id="JACEIK010006643">
    <property type="protein sequence ID" value="MCE2056034.1"/>
    <property type="molecule type" value="Genomic_DNA"/>
</dbReference>
<proteinExistence type="predicted"/>
<keyword evidence="3" id="KW-1185">Reference proteome</keyword>
<protein>
    <submittedName>
        <fullName evidence="2">Uncharacterized protein</fullName>
    </submittedName>
</protein>
<evidence type="ECO:0000313" key="2">
    <source>
        <dbReference type="EMBL" id="MCE2056034.1"/>
    </source>
</evidence>
<name>A0ABS8W5Z5_DATST</name>